<feature type="compositionally biased region" description="Polar residues" evidence="14">
    <location>
        <begin position="385"/>
        <end position="398"/>
    </location>
</feature>
<comment type="catalytic activity">
    <reaction evidence="11">
        <text>L-threonyl-[protein] + ATP = O-phospho-L-threonyl-[protein] + ADP + H(+)</text>
        <dbReference type="Rhea" id="RHEA:46608"/>
        <dbReference type="Rhea" id="RHEA-COMP:11060"/>
        <dbReference type="Rhea" id="RHEA-COMP:11605"/>
        <dbReference type="ChEBI" id="CHEBI:15378"/>
        <dbReference type="ChEBI" id="CHEBI:30013"/>
        <dbReference type="ChEBI" id="CHEBI:30616"/>
        <dbReference type="ChEBI" id="CHEBI:61977"/>
        <dbReference type="ChEBI" id="CHEBI:456216"/>
        <dbReference type="EC" id="2.7.11.1"/>
    </reaction>
</comment>
<sequence length="1124" mass="120106">MKKFISKFETKNEPCSAGGSSSRETNSFVGKTFKLSKENVVTVEEVLAEGGFAVVFLVKGAKGERYALKRLYVNNEYDLGVCNREIKIASNLSGHKNIIGYIDHSINAKGNGVHEILLLMPYCKTNLLTQMNARLGTGFTEPEVLQIFCDVAEAVARLHQCQTPIIHRDLKVENVLQNDLGHYVLCDFGSATARILNPTSHGRTTVEEEIQRYTTLSYRAPEMIDLFNGQDITVKADIWALGCLLYKVCFFTLPFGESTLAIQSGQFSIPDGSKYSRGVHQLIRYMLEPDADRRPNIYQVCEVAFGIAGRANPVRNLTKCSVPPLDTLPVPPFESETKRLPTAPGGPAGGQHGGSTPKPAKPSAGQLPLEGGTSVAPRQRPKASQVATPGQMGVSSFSLGLPPNPSPKNIISSPTPGMAPVAGTIGTTAPTDAPEAFVAKFAANFPPASNSSSVPTVAAASAGSIDPTAPTVAGKDGTAVTALPAQPVAVAALFQTTYPDPFREAELAPIPSGGEMPTASAPNSSSSSLSMVHSPSHAGTQQQHPGPSSAAAQTPTLGGSNSSSSSGVHGAGVGILAPPKPSGHRRNVSDTSAFNKAFATETSQFLAPFDQSTNNYQPSSSVSPSVGQTAASVGASMASGSNSSLHKQQQQQHASSLASSSNPQLFQQQRSTSSAGGSANWNPFGDPTPFAQMTEDHIFGEEFDKIREQGSQGSLKTPPEVPRHSSLPLIQTAASAAGNMAALSTVQQAAPFSPENIPDTLGDDEDDPFSSAPFSLPVRTDKSKSFKLASRKVIVIDGGFSTQLTEHVGAKLDKDPLWTSRFNATNPAAVLETHLDYLKAGADCILTNTYQASIEGYMDFLDLNEDESLKLIRASVELARRARTRYLAEKLENKSHKIPWVVGSIGPYGAHLHDGSEYTGAYADHVPANRLQKWHRPRINAIVEAGVDALAIETIPCRMEAEALLDLLSADHPTVRFWISFQCRDGASLAHGENFAETVLGLWNRARQLANPNLLAIGVNCVNPQHVLPLLRSVHELLQQRAAGTPPESERIPLIVYPNSGEQWDAAASCWRGAENLTPLETYLPQWVEMGVKFVGGCCRTNARDIKRIKKAVIGLYGSRSNEN</sequence>
<dbReference type="RefSeq" id="XP_040218996.2">
    <property type="nucleotide sequence ID" value="XM_040363062.2"/>
</dbReference>
<dbReference type="AlphaFoldDB" id="A0A6E8V570"/>
<feature type="domain" description="Hcy-binding" evidence="16">
    <location>
        <begin position="782"/>
        <end position="1113"/>
    </location>
</feature>
<dbReference type="GO" id="GO:0035612">
    <property type="term" value="F:AP-2 adaptor complex binding"/>
    <property type="evidence" value="ECO:0007669"/>
    <property type="project" value="TreeGrafter"/>
</dbReference>
<evidence type="ECO:0000256" key="9">
    <source>
        <dbReference type="ARBA" id="ARBA00022840"/>
    </source>
</evidence>
<dbReference type="GeneID" id="120947602"/>
<feature type="binding site" evidence="13">
    <location>
        <position position="1099"/>
    </location>
    <ligand>
        <name>Zn(2+)</name>
        <dbReference type="ChEBI" id="CHEBI:29105"/>
    </ligand>
</feature>
<dbReference type="SMART" id="SM00220">
    <property type="entry name" value="S_TKc"/>
    <property type="match status" value="1"/>
</dbReference>
<dbReference type="GO" id="GO:0005524">
    <property type="term" value="F:ATP binding"/>
    <property type="evidence" value="ECO:0007669"/>
    <property type="project" value="UniProtKB-KW"/>
</dbReference>
<feature type="compositionally biased region" description="Low complexity" evidence="14">
    <location>
        <begin position="633"/>
        <end position="662"/>
    </location>
</feature>
<dbReference type="GO" id="GO:0032259">
    <property type="term" value="P:methylation"/>
    <property type="evidence" value="ECO:0007669"/>
    <property type="project" value="UniProtKB-KW"/>
</dbReference>
<dbReference type="Gene3D" id="1.10.510.10">
    <property type="entry name" value="Transferase(Phosphotransferase) domain 1"/>
    <property type="match status" value="1"/>
</dbReference>
<feature type="binding site" evidence="13">
    <location>
        <position position="1021"/>
    </location>
    <ligand>
        <name>Zn(2+)</name>
        <dbReference type="ChEBI" id="CHEBI:29105"/>
    </ligand>
</feature>
<keyword evidence="18" id="KW-1185">Reference proteome</keyword>
<dbReference type="PANTHER" id="PTHR22967:SF57">
    <property type="entry name" value="AUXILIN, ISOFORM A-RELATED"/>
    <property type="match status" value="1"/>
</dbReference>
<dbReference type="VEuPathDB" id="VectorBase:ACMO_009393"/>
<feature type="region of interest" description="Disordered" evidence="14">
    <location>
        <begin position="504"/>
        <end position="588"/>
    </location>
</feature>
<feature type="compositionally biased region" description="Low complexity" evidence="14">
    <location>
        <begin position="517"/>
        <end position="538"/>
    </location>
</feature>
<feature type="compositionally biased region" description="Polar residues" evidence="14">
    <location>
        <begin position="539"/>
        <end position="557"/>
    </location>
</feature>
<keyword evidence="4 13" id="KW-0808">Transferase</keyword>
<feature type="region of interest" description="Disordered" evidence="14">
    <location>
        <begin position="1"/>
        <end position="25"/>
    </location>
</feature>
<dbReference type="EnsemblMetazoa" id="ACON002469-RA">
    <property type="protein sequence ID" value="ACON002469-PA"/>
    <property type="gene ID" value="ACON002469"/>
</dbReference>
<evidence type="ECO:0000256" key="4">
    <source>
        <dbReference type="ARBA" id="ARBA00022679"/>
    </source>
</evidence>
<reference key="1">
    <citation type="journal article" date="2019" name="Genes (Basel)">
        <title>A High-Quality De novo Genome Assembly from a Single Mosquito Using PacBio Sequencing.</title>
        <authorList>
            <person name="Kingan S.B."/>
            <person name="Heaton H."/>
            <person name="Cudini J."/>
            <person name="Lambert C.C."/>
            <person name="Baybayan P."/>
            <person name="Galvin B.D."/>
            <person name="Durbin R."/>
            <person name="Korlach J."/>
            <person name="Lawniczak M.K.N."/>
        </authorList>
    </citation>
    <scope>NUCLEOTIDE SEQUENCE [LARGE SCALE GENOMIC DNA]</scope>
    <source>
        <strain>Mali-NIH</strain>
    </source>
</reference>
<evidence type="ECO:0000256" key="14">
    <source>
        <dbReference type="SAM" id="MobiDB-lite"/>
    </source>
</evidence>
<evidence type="ECO:0000256" key="12">
    <source>
        <dbReference type="ARBA" id="ARBA00048679"/>
    </source>
</evidence>
<dbReference type="InterPro" id="IPR036589">
    <property type="entry name" value="HCY_dom_sf"/>
</dbReference>
<dbReference type="PROSITE" id="PS50011">
    <property type="entry name" value="PROTEIN_KINASE_DOM"/>
    <property type="match status" value="1"/>
</dbReference>
<dbReference type="GO" id="GO:0005737">
    <property type="term" value="C:cytoplasm"/>
    <property type="evidence" value="ECO:0007669"/>
    <property type="project" value="TreeGrafter"/>
</dbReference>
<feature type="compositionally biased region" description="Basic and acidic residues" evidence="14">
    <location>
        <begin position="1"/>
        <end position="12"/>
    </location>
</feature>
<dbReference type="GO" id="GO:0046872">
    <property type="term" value="F:metal ion binding"/>
    <property type="evidence" value="ECO:0007669"/>
    <property type="project" value="UniProtKB-KW"/>
</dbReference>
<evidence type="ECO:0000256" key="11">
    <source>
        <dbReference type="ARBA" id="ARBA00047899"/>
    </source>
</evidence>
<comment type="catalytic activity">
    <reaction evidence="12">
        <text>L-seryl-[protein] + ATP = O-phospho-L-seryl-[protein] + ADP + H(+)</text>
        <dbReference type="Rhea" id="RHEA:17989"/>
        <dbReference type="Rhea" id="RHEA-COMP:9863"/>
        <dbReference type="Rhea" id="RHEA-COMP:11604"/>
        <dbReference type="ChEBI" id="CHEBI:15378"/>
        <dbReference type="ChEBI" id="CHEBI:29999"/>
        <dbReference type="ChEBI" id="CHEBI:30616"/>
        <dbReference type="ChEBI" id="CHEBI:83421"/>
        <dbReference type="ChEBI" id="CHEBI:456216"/>
        <dbReference type="EC" id="2.7.11.1"/>
    </reaction>
</comment>
<evidence type="ECO:0000256" key="2">
    <source>
        <dbReference type="ARBA" id="ARBA00022527"/>
    </source>
</evidence>
<name>A0A6E8V570_ANOCL</name>
<dbReference type="PANTHER" id="PTHR22967">
    <property type="entry name" value="SERINE/THREONINE PROTEIN KINASE"/>
    <property type="match status" value="1"/>
</dbReference>
<dbReference type="PROSITE" id="PS50970">
    <property type="entry name" value="HCY"/>
    <property type="match status" value="1"/>
</dbReference>
<feature type="compositionally biased region" description="Low complexity" evidence="14">
    <location>
        <begin position="618"/>
        <end position="628"/>
    </location>
</feature>
<dbReference type="GO" id="GO:0045747">
    <property type="term" value="P:positive regulation of Notch signaling pathway"/>
    <property type="evidence" value="ECO:0007669"/>
    <property type="project" value="TreeGrafter"/>
</dbReference>
<dbReference type="CDD" id="cd14037">
    <property type="entry name" value="STKc_NAK_like"/>
    <property type="match status" value="1"/>
</dbReference>
<dbReference type="InterPro" id="IPR011009">
    <property type="entry name" value="Kinase-like_dom_sf"/>
</dbReference>
<dbReference type="VEuPathDB" id="VectorBase:ACON2_040446"/>
<feature type="region of interest" description="Disordered" evidence="14">
    <location>
        <begin position="328"/>
        <end position="413"/>
    </location>
</feature>
<keyword evidence="2" id="KW-0723">Serine/threonine-protein kinase</keyword>
<feature type="binding site" evidence="13">
    <location>
        <position position="1098"/>
    </location>
    <ligand>
        <name>Zn(2+)</name>
        <dbReference type="ChEBI" id="CHEBI:29105"/>
    </ligand>
</feature>
<keyword evidence="7" id="KW-0418">Kinase</keyword>
<evidence type="ECO:0000256" key="6">
    <source>
        <dbReference type="ARBA" id="ARBA00022741"/>
    </source>
</evidence>
<dbReference type="SUPFAM" id="SSF56112">
    <property type="entry name" value="Protein kinase-like (PK-like)"/>
    <property type="match status" value="1"/>
</dbReference>
<evidence type="ECO:0000256" key="7">
    <source>
        <dbReference type="ARBA" id="ARBA00022777"/>
    </source>
</evidence>
<organism evidence="17 18">
    <name type="scientific">Anopheles coluzzii</name>
    <name type="common">African malaria mosquito</name>
    <dbReference type="NCBI Taxonomy" id="1518534"/>
    <lineage>
        <taxon>Eukaryota</taxon>
        <taxon>Metazoa</taxon>
        <taxon>Ecdysozoa</taxon>
        <taxon>Arthropoda</taxon>
        <taxon>Hexapoda</taxon>
        <taxon>Insecta</taxon>
        <taxon>Pterygota</taxon>
        <taxon>Neoptera</taxon>
        <taxon>Endopterygota</taxon>
        <taxon>Diptera</taxon>
        <taxon>Nematocera</taxon>
        <taxon>Culicoidea</taxon>
        <taxon>Culicidae</taxon>
        <taxon>Anophelinae</taxon>
        <taxon>Anopheles</taxon>
    </lineage>
</organism>
<keyword evidence="9" id="KW-0067">ATP-binding</keyword>
<dbReference type="GO" id="GO:2000369">
    <property type="term" value="P:regulation of clathrin-dependent endocytosis"/>
    <property type="evidence" value="ECO:0007669"/>
    <property type="project" value="TreeGrafter"/>
</dbReference>
<dbReference type="KEGG" id="acoz:120947602"/>
<keyword evidence="8 13" id="KW-0862">Zinc</keyword>
<keyword evidence="5 13" id="KW-0479">Metal-binding</keyword>
<dbReference type="VEuPathDB" id="VectorBase:ACON002469"/>
<dbReference type="Pfam" id="PF00069">
    <property type="entry name" value="Pkinase"/>
    <property type="match status" value="1"/>
</dbReference>
<dbReference type="FunFam" id="3.20.20.330:FF:000002">
    <property type="entry name" value="Homocysteine S-methyltransferase"/>
    <property type="match status" value="1"/>
</dbReference>
<dbReference type="GO" id="GO:0008168">
    <property type="term" value="F:methyltransferase activity"/>
    <property type="evidence" value="ECO:0007669"/>
    <property type="project" value="UniProtKB-UniRule"/>
</dbReference>
<dbReference type="Proteomes" id="UP001105220">
    <property type="component" value="Unplaced"/>
</dbReference>
<keyword evidence="3 13" id="KW-0489">Methyltransferase</keyword>
<evidence type="ECO:0000256" key="1">
    <source>
        <dbReference type="ARBA" id="ARBA00012513"/>
    </source>
</evidence>
<evidence type="ECO:0000256" key="5">
    <source>
        <dbReference type="ARBA" id="ARBA00022723"/>
    </source>
</evidence>
<reference evidence="17" key="2">
    <citation type="submission" date="2020-05" db="UniProtKB">
        <authorList>
            <consortium name="EnsemblMetazoa"/>
        </authorList>
    </citation>
    <scope>IDENTIFICATION</scope>
    <source>
        <strain evidence="17">Ngousso</strain>
    </source>
</reference>
<dbReference type="InterPro" id="IPR000719">
    <property type="entry name" value="Prot_kinase_dom"/>
</dbReference>
<dbReference type="GO" id="GO:0004674">
    <property type="term" value="F:protein serine/threonine kinase activity"/>
    <property type="evidence" value="ECO:0007669"/>
    <property type="project" value="UniProtKB-KW"/>
</dbReference>
<evidence type="ECO:0000256" key="13">
    <source>
        <dbReference type="PROSITE-ProRule" id="PRU00333"/>
    </source>
</evidence>
<accession>A0A6E8V570</accession>
<proteinExistence type="predicted"/>
<keyword evidence="6" id="KW-0547">Nucleotide-binding</keyword>
<feature type="compositionally biased region" description="Low complexity" evidence="14">
    <location>
        <begin position="558"/>
        <end position="568"/>
    </location>
</feature>
<dbReference type="SUPFAM" id="SSF82282">
    <property type="entry name" value="Homocysteine S-methyltransferase"/>
    <property type="match status" value="1"/>
</dbReference>
<evidence type="ECO:0000256" key="8">
    <source>
        <dbReference type="ARBA" id="ARBA00022833"/>
    </source>
</evidence>
<dbReference type="NCBIfam" id="NF007020">
    <property type="entry name" value="PRK09485.1"/>
    <property type="match status" value="1"/>
</dbReference>
<dbReference type="Pfam" id="PF02574">
    <property type="entry name" value="S-methyl_trans"/>
    <property type="match status" value="1"/>
</dbReference>
<protein>
    <recommendedName>
        <fullName evidence="1">non-specific serine/threonine protein kinase</fullName>
        <ecNumber evidence="1">2.7.11.1</ecNumber>
    </recommendedName>
</protein>
<evidence type="ECO:0000256" key="10">
    <source>
        <dbReference type="ARBA" id="ARBA00034478"/>
    </source>
</evidence>
<dbReference type="Gene3D" id="3.20.20.330">
    <property type="entry name" value="Homocysteine-binding-like domain"/>
    <property type="match status" value="1"/>
</dbReference>
<dbReference type="EC" id="2.7.11.1" evidence="1"/>
<dbReference type="InterPro" id="IPR003726">
    <property type="entry name" value="HCY_dom"/>
</dbReference>
<evidence type="ECO:0000259" key="16">
    <source>
        <dbReference type="PROSITE" id="PS50970"/>
    </source>
</evidence>
<evidence type="ECO:0000256" key="3">
    <source>
        <dbReference type="ARBA" id="ARBA00022603"/>
    </source>
</evidence>
<feature type="region of interest" description="Disordered" evidence="14">
    <location>
        <begin position="609"/>
        <end position="628"/>
    </location>
</feature>
<comment type="pathway">
    <text evidence="10">Amino-acid biosynthesis; L-methionine biosynthesis via de novo pathway.</text>
</comment>
<feature type="domain" description="Protein kinase" evidence="15">
    <location>
        <begin position="41"/>
        <end position="306"/>
    </location>
</feature>
<evidence type="ECO:0000259" key="15">
    <source>
        <dbReference type="PROSITE" id="PS50011"/>
    </source>
</evidence>
<evidence type="ECO:0000313" key="18">
    <source>
        <dbReference type="Proteomes" id="UP001105220"/>
    </source>
</evidence>
<feature type="compositionally biased region" description="Polar residues" evidence="14">
    <location>
        <begin position="663"/>
        <end position="681"/>
    </location>
</feature>
<comment type="cofactor">
    <cofactor evidence="13">
        <name>Zn(2+)</name>
        <dbReference type="ChEBI" id="CHEBI:29105"/>
    </cofactor>
</comment>
<evidence type="ECO:0000313" key="17">
    <source>
        <dbReference type="EnsemblMetazoa" id="ACON002469-PA"/>
    </source>
</evidence>
<feature type="region of interest" description="Disordered" evidence="14">
    <location>
        <begin position="633"/>
        <end position="692"/>
    </location>
</feature>